<evidence type="ECO:0000313" key="2">
    <source>
        <dbReference type="EMBL" id="MBB4623088.1"/>
    </source>
</evidence>
<evidence type="ECO:0008006" key="4">
    <source>
        <dbReference type="Google" id="ProtNLM"/>
    </source>
</evidence>
<feature type="chain" id="PRO_5047287732" description="Fimbrillin family protein" evidence="1">
    <location>
        <begin position="20"/>
        <end position="312"/>
    </location>
</feature>
<organism evidence="2 3">
    <name type="scientific">Parabacteroides faecis</name>
    <dbReference type="NCBI Taxonomy" id="1217282"/>
    <lineage>
        <taxon>Bacteria</taxon>
        <taxon>Pseudomonadati</taxon>
        <taxon>Bacteroidota</taxon>
        <taxon>Bacteroidia</taxon>
        <taxon>Bacteroidales</taxon>
        <taxon>Tannerellaceae</taxon>
        <taxon>Parabacteroides</taxon>
    </lineage>
</organism>
<proteinExistence type="predicted"/>
<keyword evidence="1" id="KW-0732">Signal</keyword>
<name>A0ABR6KNK0_9BACT</name>
<keyword evidence="3" id="KW-1185">Reference proteome</keyword>
<dbReference type="EMBL" id="JACHOC010000005">
    <property type="protein sequence ID" value="MBB4623088.1"/>
    <property type="molecule type" value="Genomic_DNA"/>
</dbReference>
<gene>
    <name evidence="2" type="ORF">GGQ57_002997</name>
</gene>
<evidence type="ECO:0000313" key="3">
    <source>
        <dbReference type="Proteomes" id="UP000533637"/>
    </source>
</evidence>
<evidence type="ECO:0000256" key="1">
    <source>
        <dbReference type="SAM" id="SignalP"/>
    </source>
</evidence>
<feature type="signal peptide" evidence="1">
    <location>
        <begin position="1"/>
        <end position="19"/>
    </location>
</feature>
<dbReference type="Proteomes" id="UP000533637">
    <property type="component" value="Unassembled WGS sequence"/>
</dbReference>
<comment type="caution">
    <text evidence="2">The sequence shown here is derived from an EMBL/GenBank/DDBJ whole genome shotgun (WGS) entry which is preliminary data.</text>
</comment>
<accession>A0ABR6KNK0</accession>
<dbReference type="PROSITE" id="PS51257">
    <property type="entry name" value="PROKAR_LIPOPROTEIN"/>
    <property type="match status" value="1"/>
</dbReference>
<protein>
    <recommendedName>
        <fullName evidence="4">Fimbrillin family protein</fullName>
    </recommendedName>
</protein>
<dbReference type="RefSeq" id="WP_183671314.1">
    <property type="nucleotide sequence ID" value="NZ_BMPB01000005.1"/>
</dbReference>
<sequence length="312" mass="33194">MKTLVLSMISIAATVAAMTACTSEGDPIDNIDNGQPVEIKASAGIGEIITKTAGVITEGTNIENIEFIKTEKETLPTDWSTETLTPIDATITSADGLKFSAPQYYNPIATIQSHLIGYHPKTEGGGTRNNNVVTYTITGQEDIMCTDIKSGNKKDNITKKLDFTFDHQLAQYTFKIQAADQQAVTTWGKITSIKLIGQQTAATLTLNTKALAFTGDSNGEITVGTDKTGFDTTDPVNNPIAFGSPIMVQPNQTDMKVKVTTEKNPEGIEVPLTVASVVSTSYIVTLTFKATEIGATATIGEWLTGTGSGDVQ</sequence>
<reference evidence="2 3" key="1">
    <citation type="submission" date="2020-08" db="EMBL/GenBank/DDBJ databases">
        <title>Genomic Encyclopedia of Type Strains, Phase IV (KMG-IV): sequencing the most valuable type-strain genomes for metagenomic binning, comparative biology and taxonomic classification.</title>
        <authorList>
            <person name="Goeker M."/>
        </authorList>
    </citation>
    <scope>NUCLEOTIDE SEQUENCE [LARGE SCALE GENOMIC DNA]</scope>
    <source>
        <strain evidence="2 3">DSM 102983</strain>
    </source>
</reference>